<gene>
    <name evidence="4" type="ORF">GA0070563_104391</name>
</gene>
<keyword evidence="1" id="KW-0680">Restriction system</keyword>
<proteinExistence type="predicted"/>
<dbReference type="EMBL" id="FMCT01000004">
    <property type="protein sequence ID" value="SCF06267.1"/>
    <property type="molecule type" value="Genomic_DNA"/>
</dbReference>
<dbReference type="PANTHER" id="PTHR43140:SF1">
    <property type="entry name" value="TYPE I RESTRICTION ENZYME ECOKI SPECIFICITY SUBUNIT"/>
    <property type="match status" value="1"/>
</dbReference>
<dbReference type="Proteomes" id="UP000183585">
    <property type="component" value="Unassembled WGS sequence"/>
</dbReference>
<accession>A0A1C4XD22</accession>
<dbReference type="AlphaFoldDB" id="A0A1C4XD22"/>
<organism evidence="4 5">
    <name type="scientific">Micromonospora carbonacea</name>
    <dbReference type="NCBI Taxonomy" id="47853"/>
    <lineage>
        <taxon>Bacteria</taxon>
        <taxon>Bacillati</taxon>
        <taxon>Actinomycetota</taxon>
        <taxon>Actinomycetes</taxon>
        <taxon>Micromonosporales</taxon>
        <taxon>Micromonosporaceae</taxon>
        <taxon>Micromonospora</taxon>
    </lineage>
</organism>
<dbReference type="InterPro" id="IPR051212">
    <property type="entry name" value="Type-I_RE_S_subunit"/>
</dbReference>
<sequence length="124" mass="14054">MPKIDQQAIRQFEFMLPSKRRQTEIVNRFSELSTIVNRVADVVRNSAVKAKRLRASLLAEAFAGQLVPQDPDDEPASELLARIRAERAATIPKQRTRSRRTTKELPAPATRVTGDDYQQETLPL</sequence>
<protein>
    <recommendedName>
        <fullName evidence="6">Restriction endonuclease subunit S</fullName>
    </recommendedName>
</protein>
<keyword evidence="5" id="KW-1185">Reference proteome</keyword>
<evidence type="ECO:0000256" key="3">
    <source>
        <dbReference type="SAM" id="MobiDB-lite"/>
    </source>
</evidence>
<dbReference type="PANTHER" id="PTHR43140">
    <property type="entry name" value="TYPE-1 RESTRICTION ENZYME ECOKI SPECIFICITY PROTEIN"/>
    <property type="match status" value="1"/>
</dbReference>
<feature type="region of interest" description="Disordered" evidence="3">
    <location>
        <begin position="87"/>
        <end position="124"/>
    </location>
</feature>
<dbReference type="SUPFAM" id="SSF116734">
    <property type="entry name" value="DNA methylase specificity domain"/>
    <property type="match status" value="1"/>
</dbReference>
<dbReference type="Gene3D" id="3.90.220.20">
    <property type="entry name" value="DNA methylase specificity domains"/>
    <property type="match status" value="2"/>
</dbReference>
<keyword evidence="2" id="KW-0238">DNA-binding</keyword>
<dbReference type="GO" id="GO:0003677">
    <property type="term" value="F:DNA binding"/>
    <property type="evidence" value="ECO:0007669"/>
    <property type="project" value="UniProtKB-KW"/>
</dbReference>
<reference evidence="5" key="1">
    <citation type="submission" date="2016-06" db="EMBL/GenBank/DDBJ databases">
        <authorList>
            <person name="Varghese N."/>
            <person name="Submissions Spin"/>
        </authorList>
    </citation>
    <scope>NUCLEOTIDE SEQUENCE [LARGE SCALE GENOMIC DNA]</scope>
    <source>
        <strain evidence="5">DSM 43168</strain>
    </source>
</reference>
<evidence type="ECO:0000256" key="1">
    <source>
        <dbReference type="ARBA" id="ARBA00022747"/>
    </source>
</evidence>
<name>A0A1C4XD22_9ACTN</name>
<evidence type="ECO:0008006" key="6">
    <source>
        <dbReference type="Google" id="ProtNLM"/>
    </source>
</evidence>
<evidence type="ECO:0000256" key="2">
    <source>
        <dbReference type="ARBA" id="ARBA00023125"/>
    </source>
</evidence>
<evidence type="ECO:0000313" key="4">
    <source>
        <dbReference type="EMBL" id="SCF06267.1"/>
    </source>
</evidence>
<evidence type="ECO:0000313" key="5">
    <source>
        <dbReference type="Proteomes" id="UP000183585"/>
    </source>
</evidence>
<dbReference type="GO" id="GO:0009307">
    <property type="term" value="P:DNA restriction-modification system"/>
    <property type="evidence" value="ECO:0007669"/>
    <property type="project" value="UniProtKB-KW"/>
</dbReference>
<dbReference type="InterPro" id="IPR044946">
    <property type="entry name" value="Restrct_endonuc_typeI_TRD_sf"/>
</dbReference>